<dbReference type="SUPFAM" id="SSF48371">
    <property type="entry name" value="ARM repeat"/>
    <property type="match status" value="1"/>
</dbReference>
<feature type="active site" description="Proton acceptor" evidence="9">
    <location>
        <position position="317"/>
    </location>
</feature>
<dbReference type="GO" id="GO:0008237">
    <property type="term" value="F:metallopeptidase activity"/>
    <property type="evidence" value="ECO:0007669"/>
    <property type="project" value="UniProtKB-KW"/>
</dbReference>
<keyword evidence="6" id="KW-0378">Hydrolase</keyword>
<reference evidence="14" key="2">
    <citation type="submission" date="2015-01" db="EMBL/GenBank/DDBJ databases">
        <title>Evolutionary Origins and Diversification of the Mycorrhizal Mutualists.</title>
        <authorList>
            <consortium name="DOE Joint Genome Institute"/>
            <consortium name="Mycorrhizal Genomics Consortium"/>
            <person name="Kohler A."/>
            <person name="Kuo A."/>
            <person name="Nagy L.G."/>
            <person name="Floudas D."/>
            <person name="Copeland A."/>
            <person name="Barry K.W."/>
            <person name="Cichocki N."/>
            <person name="Veneault-Fourrey C."/>
            <person name="LaButti K."/>
            <person name="Lindquist E.A."/>
            <person name="Lipzen A."/>
            <person name="Lundell T."/>
            <person name="Morin E."/>
            <person name="Murat C."/>
            <person name="Riley R."/>
            <person name="Ohm R."/>
            <person name="Sun H."/>
            <person name="Tunlid A."/>
            <person name="Henrissat B."/>
            <person name="Grigoriev I.V."/>
            <person name="Hibbett D.S."/>
            <person name="Martin F."/>
        </authorList>
    </citation>
    <scope>NUCLEOTIDE SEQUENCE [LARGE SCALE GENOMIC DNA]</scope>
    <source>
        <strain evidence="14">ATCC 200175</strain>
    </source>
</reference>
<evidence type="ECO:0000256" key="3">
    <source>
        <dbReference type="ARBA" id="ARBA00022490"/>
    </source>
</evidence>
<dbReference type="SUPFAM" id="SSF55486">
    <property type="entry name" value="Metalloproteases ('zincins'), catalytic domain"/>
    <property type="match status" value="1"/>
</dbReference>
<dbReference type="Gene3D" id="1.10.390.10">
    <property type="entry name" value="Neutral Protease Domain 2"/>
    <property type="match status" value="1"/>
</dbReference>
<dbReference type="SMART" id="SM01263">
    <property type="entry name" value="Leuk-A4-hydro_C"/>
    <property type="match status" value="1"/>
</dbReference>
<dbReference type="InterPro" id="IPR015211">
    <property type="entry name" value="Peptidase_M1_C"/>
</dbReference>
<proteinExistence type="inferred from homology"/>
<keyword evidence="8" id="KW-0482">Metalloprotease</keyword>
<evidence type="ECO:0000256" key="10">
    <source>
        <dbReference type="PIRSR" id="PIRSR634015-2"/>
    </source>
</evidence>
<name>A0A0C9U9Z5_PAXIN</name>
<keyword evidence="4" id="KW-0645">Protease</keyword>
<dbReference type="HOGENOM" id="CLU_014505_1_2_1"/>
<protein>
    <recommendedName>
        <fullName evidence="12">Peptidase M1 leukotriene A4 hydrolase/aminopeptidase C-terminal domain-containing protein</fullName>
    </recommendedName>
</protein>
<dbReference type="EMBL" id="KN819335">
    <property type="protein sequence ID" value="KIJ15801.1"/>
    <property type="molecule type" value="Genomic_DNA"/>
</dbReference>
<evidence type="ECO:0000256" key="1">
    <source>
        <dbReference type="ARBA" id="ARBA00004496"/>
    </source>
</evidence>
<comment type="subcellular location">
    <subcellularLocation>
        <location evidence="1">Cytoplasm</location>
    </subcellularLocation>
</comment>
<dbReference type="InterPro" id="IPR045357">
    <property type="entry name" value="Aminopeptidase_N-like_N"/>
</dbReference>
<dbReference type="InterPro" id="IPR001930">
    <property type="entry name" value="Peptidase_M1"/>
</dbReference>
<dbReference type="MEROPS" id="M01.004"/>
<dbReference type="GO" id="GO:0004177">
    <property type="term" value="F:aminopeptidase activity"/>
    <property type="evidence" value="ECO:0007669"/>
    <property type="project" value="TreeGrafter"/>
</dbReference>
<dbReference type="Pfam" id="PF01433">
    <property type="entry name" value="Peptidase_M1"/>
    <property type="match status" value="1"/>
</dbReference>
<dbReference type="Proteomes" id="UP000053647">
    <property type="component" value="Unassembled WGS sequence"/>
</dbReference>
<feature type="binding site" evidence="10">
    <location>
        <begin position="135"/>
        <end position="137"/>
    </location>
    <ligand>
        <name>a peptide</name>
        <dbReference type="ChEBI" id="CHEBI:60466"/>
    </ligand>
</feature>
<feature type="binding site" evidence="11">
    <location>
        <position position="320"/>
    </location>
    <ligand>
        <name>Zn(2+)</name>
        <dbReference type="ChEBI" id="CHEBI:29105"/>
        <note>catalytic</note>
    </ligand>
</feature>
<dbReference type="InterPro" id="IPR034015">
    <property type="entry name" value="M1_LTA4H"/>
</dbReference>
<keyword evidence="5 11" id="KW-0479">Metal-binding</keyword>
<feature type="active site" description="Proton donor" evidence="9">
    <location>
        <position position="405"/>
    </location>
</feature>
<dbReference type="PANTHER" id="PTHR45726:SF3">
    <property type="entry name" value="LEUKOTRIENE A-4 HYDROLASE"/>
    <property type="match status" value="1"/>
</dbReference>
<evidence type="ECO:0000313" key="14">
    <source>
        <dbReference type="Proteomes" id="UP000053647"/>
    </source>
</evidence>
<evidence type="ECO:0000259" key="12">
    <source>
        <dbReference type="SMART" id="SM01263"/>
    </source>
</evidence>
<gene>
    <name evidence="13" type="ORF">PAXINDRAFT_76381</name>
</gene>
<dbReference type="FunFam" id="1.10.390.10:FF:000003">
    <property type="entry name" value="Leukotriene A(4) hydrolase"/>
    <property type="match status" value="1"/>
</dbReference>
<dbReference type="Pfam" id="PF09127">
    <property type="entry name" value="Leuk-A4-hydro_C"/>
    <property type="match status" value="1"/>
</dbReference>
<evidence type="ECO:0000256" key="11">
    <source>
        <dbReference type="PIRSR" id="PIRSR634015-3"/>
    </source>
</evidence>
<dbReference type="GO" id="GO:0005829">
    <property type="term" value="C:cytosol"/>
    <property type="evidence" value="ECO:0007669"/>
    <property type="project" value="TreeGrafter"/>
</dbReference>
<comment type="cofactor">
    <cofactor evidence="11">
        <name>Zn(2+)</name>
        <dbReference type="ChEBI" id="CHEBI:29105"/>
    </cofactor>
    <text evidence="11">Binds 1 zinc ion per subunit.</text>
</comment>
<dbReference type="InterPro" id="IPR027268">
    <property type="entry name" value="Peptidase_M4/M1_CTD_sf"/>
</dbReference>
<dbReference type="CDD" id="cd09599">
    <property type="entry name" value="M1_LTA4H"/>
    <property type="match status" value="1"/>
</dbReference>
<evidence type="ECO:0000256" key="8">
    <source>
        <dbReference type="ARBA" id="ARBA00023049"/>
    </source>
</evidence>
<dbReference type="SUPFAM" id="SSF63737">
    <property type="entry name" value="Leukotriene A4 hydrolase N-terminal domain"/>
    <property type="match status" value="1"/>
</dbReference>
<dbReference type="Gene3D" id="1.25.40.320">
    <property type="entry name" value="Peptidase M1, leukotriene A4 hydrolase/aminopeptidase C-terminal domain"/>
    <property type="match status" value="1"/>
</dbReference>
<dbReference type="GO" id="GO:0006508">
    <property type="term" value="P:proteolysis"/>
    <property type="evidence" value="ECO:0007669"/>
    <property type="project" value="UniProtKB-KW"/>
</dbReference>
<evidence type="ECO:0000256" key="5">
    <source>
        <dbReference type="ARBA" id="ARBA00022723"/>
    </source>
</evidence>
<keyword evidence="14" id="KW-1185">Reference proteome</keyword>
<comment type="similarity">
    <text evidence="2">Belongs to the peptidase M1 family.</text>
</comment>
<accession>A0A0C9U9Z5</accession>
<dbReference type="GO" id="GO:0004301">
    <property type="term" value="F:epoxide hydrolase activity"/>
    <property type="evidence" value="ECO:0007669"/>
    <property type="project" value="TreeGrafter"/>
</dbReference>
<feature type="binding site" evidence="10">
    <location>
        <begin position="287"/>
        <end position="292"/>
    </location>
    <ligand>
        <name>a peptide</name>
        <dbReference type="ChEBI" id="CHEBI:60466"/>
    </ligand>
</feature>
<dbReference type="AlphaFoldDB" id="A0A0C9U9Z5"/>
<dbReference type="PANTHER" id="PTHR45726">
    <property type="entry name" value="LEUKOTRIENE A-4 HYDROLASE"/>
    <property type="match status" value="1"/>
</dbReference>
<reference evidence="13 14" key="1">
    <citation type="submission" date="2014-06" db="EMBL/GenBank/DDBJ databases">
        <authorList>
            <consortium name="DOE Joint Genome Institute"/>
            <person name="Kuo A."/>
            <person name="Kohler A."/>
            <person name="Nagy L.G."/>
            <person name="Floudas D."/>
            <person name="Copeland A."/>
            <person name="Barry K.W."/>
            <person name="Cichocki N."/>
            <person name="Veneault-Fourrey C."/>
            <person name="LaButti K."/>
            <person name="Lindquist E.A."/>
            <person name="Lipzen A."/>
            <person name="Lundell T."/>
            <person name="Morin E."/>
            <person name="Murat C."/>
            <person name="Sun H."/>
            <person name="Tunlid A."/>
            <person name="Henrissat B."/>
            <person name="Grigoriev I.V."/>
            <person name="Hibbett D.S."/>
            <person name="Martin F."/>
            <person name="Nordberg H.P."/>
            <person name="Cantor M.N."/>
            <person name="Hua S.X."/>
        </authorList>
    </citation>
    <scope>NUCLEOTIDE SEQUENCE [LARGE SCALE GENOMIC DNA]</scope>
    <source>
        <strain evidence="13 14">ATCC 200175</strain>
    </source>
</reference>
<dbReference type="InterPro" id="IPR016024">
    <property type="entry name" value="ARM-type_fold"/>
</dbReference>
<dbReference type="InterPro" id="IPR014782">
    <property type="entry name" value="Peptidase_M1_dom"/>
</dbReference>
<keyword evidence="3" id="KW-0963">Cytoplasm</keyword>
<evidence type="ECO:0000256" key="9">
    <source>
        <dbReference type="PIRSR" id="PIRSR634015-1"/>
    </source>
</evidence>
<keyword evidence="7 11" id="KW-0862">Zinc</keyword>
<evidence type="ECO:0000256" key="6">
    <source>
        <dbReference type="ARBA" id="ARBA00022801"/>
    </source>
</evidence>
<feature type="binding site" evidence="11">
    <location>
        <position position="316"/>
    </location>
    <ligand>
        <name>Zn(2+)</name>
        <dbReference type="ChEBI" id="CHEBI:29105"/>
        <note>catalytic</note>
    </ligand>
</feature>
<organism evidence="13 14">
    <name type="scientific">Paxillus involutus ATCC 200175</name>
    <dbReference type="NCBI Taxonomy" id="664439"/>
    <lineage>
        <taxon>Eukaryota</taxon>
        <taxon>Fungi</taxon>
        <taxon>Dikarya</taxon>
        <taxon>Basidiomycota</taxon>
        <taxon>Agaricomycotina</taxon>
        <taxon>Agaricomycetes</taxon>
        <taxon>Agaricomycetidae</taxon>
        <taxon>Boletales</taxon>
        <taxon>Paxilineae</taxon>
        <taxon>Paxillaceae</taxon>
        <taxon>Paxillus</taxon>
    </lineage>
</organism>
<dbReference type="FunFam" id="3.30.2010.30:FF:000001">
    <property type="entry name" value="Leukotriene A(4) hydrolase"/>
    <property type="match status" value="1"/>
</dbReference>
<feature type="domain" description="Peptidase M1 leukotriene A4 hydrolase/aminopeptidase C-terminal" evidence="12">
    <location>
        <begin position="489"/>
        <end position="644"/>
    </location>
</feature>
<dbReference type="OrthoDB" id="79562at2759"/>
<evidence type="ECO:0000256" key="4">
    <source>
        <dbReference type="ARBA" id="ARBA00022670"/>
    </source>
</evidence>
<feature type="binding site" evidence="10">
    <location>
        <begin position="602"/>
        <end position="604"/>
    </location>
    <ligand>
        <name>a peptide</name>
        <dbReference type="ChEBI" id="CHEBI:60466"/>
    </ligand>
</feature>
<dbReference type="InterPro" id="IPR049980">
    <property type="entry name" value="LTA4H_cat"/>
</dbReference>
<dbReference type="GO" id="GO:0008270">
    <property type="term" value="F:zinc ion binding"/>
    <property type="evidence" value="ECO:0007669"/>
    <property type="project" value="InterPro"/>
</dbReference>
<sequence>MAAQVPVEDPTTQSNYLDIATENVALDWTIDFEKKCIHGSATHELVARVEVSEVIFDTYALDMESVEVNGRETKFQLEPEHEVMGSALRITLPPTRANERVKIKIAYKTTERCPALQWLAKEQTQGKTFPFLFSQCQPIYARAIAPLQVYFRTRFESRLSLKQTYDAKVTSVLPVLLSAQRLSPPSNGPAHGGNVIGKDAVTYEYKQMEPIPSYLLAIAAGNLHYRAFSVPEGKSWTTGVWTEPELLLDAYNEFCDDTPGYLAAAESLVGPYKFGVYDLLVLPPSFPYGGMENPCVSFMTPTLITGDRSLTNVVIHELTHSWFGNGVTHAHASHFWLNEGWTTYIERVLQELILSPAHRGLSYIIGYKSLVDALKLFQTTPKYQRLVIGFETGEDPDSAYSRVPYDKGANFILHLERTLGGLDVFLPYVREYVKTYMGHSITTTQWKDHLYSYFSNQKDKIKALDGVDWDAWLYGEGVTLPVQMEYDLTLATAANNLADRWNASRSVADQNQLDFKSSDLDELNNKQRAVFLERLETYPALPSSHLLHLDALYKFSQTTNGEIRMPFYLVMLKEPTSSAAKAYVQQVADWIIGKDSGVIQGRMKFCRPLFRAVDKVDHGIAVAAFKSARTFFHPIAQKLIEKVCRCYQERQ</sequence>
<evidence type="ECO:0000256" key="7">
    <source>
        <dbReference type="ARBA" id="ARBA00022833"/>
    </source>
</evidence>
<dbReference type="InterPro" id="IPR038502">
    <property type="entry name" value="M1_LTA-4_hydro/amino_C_sf"/>
</dbReference>
<dbReference type="InterPro" id="IPR042097">
    <property type="entry name" value="Aminopeptidase_N-like_N_sf"/>
</dbReference>
<dbReference type="Gene3D" id="3.30.2010.30">
    <property type="match status" value="1"/>
</dbReference>
<dbReference type="Pfam" id="PF17900">
    <property type="entry name" value="Peptidase_M1_N"/>
    <property type="match status" value="1"/>
</dbReference>
<feature type="binding site" evidence="11">
    <location>
        <position position="339"/>
    </location>
    <ligand>
        <name>Zn(2+)</name>
        <dbReference type="ChEBI" id="CHEBI:29105"/>
        <note>catalytic</note>
    </ligand>
</feature>
<dbReference type="PRINTS" id="PR00756">
    <property type="entry name" value="ALADIPTASE"/>
</dbReference>
<evidence type="ECO:0000313" key="13">
    <source>
        <dbReference type="EMBL" id="KIJ15801.1"/>
    </source>
</evidence>
<evidence type="ECO:0000256" key="2">
    <source>
        <dbReference type="ARBA" id="ARBA00010136"/>
    </source>
</evidence>
<dbReference type="Gene3D" id="2.60.40.1730">
    <property type="entry name" value="tricorn interacting facor f3 domain"/>
    <property type="match status" value="1"/>
</dbReference>